<organism evidence="8 9">
    <name type="scientific">Adlercreutzia equolifaciens subsp. celatus</name>
    <dbReference type="NCBI Taxonomy" id="394340"/>
    <lineage>
        <taxon>Bacteria</taxon>
        <taxon>Bacillati</taxon>
        <taxon>Actinomycetota</taxon>
        <taxon>Coriobacteriia</taxon>
        <taxon>Eggerthellales</taxon>
        <taxon>Eggerthellaceae</taxon>
        <taxon>Adlercreutzia</taxon>
    </lineage>
</organism>
<accession>A0A369NXZ0</accession>
<evidence type="ECO:0000313" key="8">
    <source>
        <dbReference type="EMBL" id="RDC43985.1"/>
    </source>
</evidence>
<comment type="caution">
    <text evidence="8">The sequence shown here is derived from an EMBL/GenBank/DDBJ whole genome shotgun (WGS) entry which is preliminary data.</text>
</comment>
<protein>
    <recommendedName>
        <fullName evidence="7">Acyltransferase 3 domain-containing protein</fullName>
    </recommendedName>
</protein>
<dbReference type="Pfam" id="PF01757">
    <property type="entry name" value="Acyl_transf_3"/>
    <property type="match status" value="1"/>
</dbReference>
<keyword evidence="6" id="KW-0472">Membrane</keyword>
<dbReference type="AlphaFoldDB" id="A0A369NXZ0"/>
<dbReference type="InterPro" id="IPR002656">
    <property type="entry name" value="Acyl_transf_3_dom"/>
</dbReference>
<proteinExistence type="inferred from homology"/>
<dbReference type="EMBL" id="PPUT01000016">
    <property type="protein sequence ID" value="RDC43985.1"/>
    <property type="molecule type" value="Genomic_DNA"/>
</dbReference>
<reference evidence="8 9" key="1">
    <citation type="journal article" date="2018" name="Elife">
        <title>Discovery and characterization of a prevalent human gut bacterial enzyme sufficient for the inactivation of a family of plant toxins.</title>
        <authorList>
            <person name="Koppel N."/>
            <person name="Bisanz J.E."/>
            <person name="Pandelia M.E."/>
            <person name="Turnbaugh P.J."/>
            <person name="Balskus E.P."/>
        </authorList>
    </citation>
    <scope>NUCLEOTIDE SEQUENCE [LARGE SCALE GENOMIC DNA]</scope>
    <source>
        <strain evidence="8 9">OB21 GAM 11</strain>
    </source>
</reference>
<evidence type="ECO:0000256" key="5">
    <source>
        <dbReference type="ARBA" id="ARBA00022989"/>
    </source>
</evidence>
<evidence type="ECO:0000259" key="7">
    <source>
        <dbReference type="Pfam" id="PF01757"/>
    </source>
</evidence>
<evidence type="ECO:0000313" key="9">
    <source>
        <dbReference type="Proteomes" id="UP000253805"/>
    </source>
</evidence>
<keyword evidence="5" id="KW-1133">Transmembrane helix</keyword>
<dbReference type="GO" id="GO:0009246">
    <property type="term" value="P:enterobacterial common antigen biosynthetic process"/>
    <property type="evidence" value="ECO:0007669"/>
    <property type="project" value="TreeGrafter"/>
</dbReference>
<dbReference type="GO" id="GO:0005886">
    <property type="term" value="C:plasma membrane"/>
    <property type="evidence" value="ECO:0007669"/>
    <property type="project" value="UniProtKB-SubCell"/>
</dbReference>
<comment type="subcellular location">
    <subcellularLocation>
        <location evidence="1">Cell membrane</location>
        <topology evidence="1">Multi-pass membrane protein</topology>
    </subcellularLocation>
</comment>
<dbReference type="Proteomes" id="UP000253805">
    <property type="component" value="Unassembled WGS sequence"/>
</dbReference>
<dbReference type="PANTHER" id="PTHR40074:SF2">
    <property type="entry name" value="O-ACETYLTRANSFERASE WECH"/>
    <property type="match status" value="1"/>
</dbReference>
<dbReference type="GO" id="GO:0016413">
    <property type="term" value="F:O-acetyltransferase activity"/>
    <property type="evidence" value="ECO:0007669"/>
    <property type="project" value="TreeGrafter"/>
</dbReference>
<evidence type="ECO:0000256" key="6">
    <source>
        <dbReference type="ARBA" id="ARBA00023136"/>
    </source>
</evidence>
<keyword evidence="3" id="KW-1003">Cell membrane</keyword>
<comment type="similarity">
    <text evidence="2">Belongs to the acyltransferase 3 family.</text>
</comment>
<evidence type="ECO:0000256" key="4">
    <source>
        <dbReference type="ARBA" id="ARBA00022692"/>
    </source>
</evidence>
<evidence type="ECO:0000256" key="1">
    <source>
        <dbReference type="ARBA" id="ARBA00004651"/>
    </source>
</evidence>
<dbReference type="RefSeq" id="WP_114539272.1">
    <property type="nucleotide sequence ID" value="NZ_DBGDPA010000041.1"/>
</dbReference>
<evidence type="ECO:0000256" key="2">
    <source>
        <dbReference type="ARBA" id="ARBA00007400"/>
    </source>
</evidence>
<evidence type="ECO:0000256" key="3">
    <source>
        <dbReference type="ARBA" id="ARBA00022475"/>
    </source>
</evidence>
<name>A0A369NXZ0_9ACTN</name>
<sequence length="360" mass="39147">MHGHGSGGPKDVWTHNVEATASLLIAFGTLITTCSAQGLFTPSTASRWILEYLVPFQLPIFYFCLGFLYQRYRTTRTPRAWGQNLRRELALMGIPFAAFTVLVLLTNSAVGAKPPLSVADLLRALFIEPVIPVGYFYTCLIIYAITPTVKSRRNASGLLFAAVAAKAAIVALASLPATAEMATRLPYAVTSVAENWIWVAGGMAMALYRGLPLVRGSEKAWALGALWVATSVIAFYAGWTGETSHAVLDALGVLWATSLFSTVFRSGRQNRFYDFVTRYTMAIWLFHGICLALYFHLWKAAGISVTAAPWMAAVGAALVCYGMPVLIMAVLSRLGKAGIIVYPARYLPPAPATMLRKTPH</sequence>
<keyword evidence="4" id="KW-0812">Transmembrane</keyword>
<gene>
    <name evidence="8" type="ORF">C1850_07135</name>
</gene>
<feature type="domain" description="Acyltransferase 3" evidence="7">
    <location>
        <begin position="20"/>
        <end position="324"/>
    </location>
</feature>
<dbReference type="PANTHER" id="PTHR40074">
    <property type="entry name" value="O-ACETYLTRANSFERASE WECH"/>
    <property type="match status" value="1"/>
</dbReference>